<protein>
    <submittedName>
        <fullName evidence="3">Iporin-like</fullName>
    </submittedName>
</protein>
<name>A0A9W7WAL7_TRIRA</name>
<dbReference type="EMBL" id="JAFHDT010000022">
    <property type="protein sequence ID" value="KAI7793141.1"/>
    <property type="molecule type" value="Genomic_DNA"/>
</dbReference>
<organism evidence="3 4">
    <name type="scientific">Triplophysa rosa</name>
    <name type="common">Cave loach</name>
    <dbReference type="NCBI Taxonomy" id="992332"/>
    <lineage>
        <taxon>Eukaryota</taxon>
        <taxon>Metazoa</taxon>
        <taxon>Chordata</taxon>
        <taxon>Craniata</taxon>
        <taxon>Vertebrata</taxon>
        <taxon>Euteleostomi</taxon>
        <taxon>Actinopterygii</taxon>
        <taxon>Neopterygii</taxon>
        <taxon>Teleostei</taxon>
        <taxon>Ostariophysi</taxon>
        <taxon>Cypriniformes</taxon>
        <taxon>Nemacheilidae</taxon>
        <taxon>Triplophysa</taxon>
    </lineage>
</organism>
<feature type="compositionally biased region" description="Low complexity" evidence="1">
    <location>
        <begin position="835"/>
        <end position="846"/>
    </location>
</feature>
<dbReference type="Pfam" id="PF02759">
    <property type="entry name" value="RUN"/>
    <property type="match status" value="1"/>
</dbReference>
<feature type="region of interest" description="Disordered" evidence="1">
    <location>
        <begin position="1110"/>
        <end position="1133"/>
    </location>
</feature>
<feature type="compositionally biased region" description="Basic and acidic residues" evidence="1">
    <location>
        <begin position="403"/>
        <end position="421"/>
    </location>
</feature>
<proteinExistence type="predicted"/>
<dbReference type="OrthoDB" id="9884296at2759"/>
<dbReference type="InterPro" id="IPR037213">
    <property type="entry name" value="Run_dom_sf"/>
</dbReference>
<evidence type="ECO:0000313" key="4">
    <source>
        <dbReference type="Proteomes" id="UP001059041"/>
    </source>
</evidence>
<dbReference type="PROSITE" id="PS50826">
    <property type="entry name" value="RUN"/>
    <property type="match status" value="1"/>
</dbReference>
<feature type="region of interest" description="Disordered" evidence="1">
    <location>
        <begin position="184"/>
        <end position="206"/>
    </location>
</feature>
<dbReference type="SUPFAM" id="SSF140741">
    <property type="entry name" value="RUN domain-like"/>
    <property type="match status" value="1"/>
</dbReference>
<feature type="domain" description="RUN" evidence="2">
    <location>
        <begin position="892"/>
        <end position="1037"/>
    </location>
</feature>
<dbReference type="PANTHER" id="PTHR15591">
    <property type="entry name" value="RUN AND SH3 DOMAIN CONTAINING"/>
    <property type="match status" value="1"/>
</dbReference>
<dbReference type="SMART" id="SM00593">
    <property type="entry name" value="RUN"/>
    <property type="match status" value="1"/>
</dbReference>
<dbReference type="PANTHER" id="PTHR15591:SF14">
    <property type="entry name" value="AP-4 COMPLEX ACCESSORY SUBUNIT RUSC2"/>
    <property type="match status" value="1"/>
</dbReference>
<evidence type="ECO:0000256" key="1">
    <source>
        <dbReference type="SAM" id="MobiDB-lite"/>
    </source>
</evidence>
<feature type="region of interest" description="Disordered" evidence="1">
    <location>
        <begin position="514"/>
        <end position="535"/>
    </location>
</feature>
<feature type="compositionally biased region" description="Basic and acidic residues" evidence="1">
    <location>
        <begin position="189"/>
        <end position="206"/>
    </location>
</feature>
<feature type="region of interest" description="Disordered" evidence="1">
    <location>
        <begin position="819"/>
        <end position="846"/>
    </location>
</feature>
<evidence type="ECO:0000313" key="3">
    <source>
        <dbReference type="EMBL" id="KAI7793141.1"/>
    </source>
</evidence>
<feature type="region of interest" description="Disordered" evidence="1">
    <location>
        <begin position="689"/>
        <end position="727"/>
    </location>
</feature>
<feature type="compositionally biased region" description="Basic and acidic residues" evidence="1">
    <location>
        <begin position="70"/>
        <end position="80"/>
    </location>
</feature>
<keyword evidence="4" id="KW-1185">Reference proteome</keyword>
<dbReference type="Proteomes" id="UP001059041">
    <property type="component" value="Linkage Group LG22"/>
</dbReference>
<dbReference type="InterPro" id="IPR004012">
    <property type="entry name" value="Run_dom"/>
</dbReference>
<comment type="caution">
    <text evidence="3">The sequence shown here is derived from an EMBL/GenBank/DDBJ whole genome shotgun (WGS) entry which is preliminary data.</text>
</comment>
<evidence type="ECO:0000259" key="2">
    <source>
        <dbReference type="PROSITE" id="PS50826"/>
    </source>
</evidence>
<feature type="compositionally biased region" description="Basic and acidic residues" evidence="1">
    <location>
        <begin position="821"/>
        <end position="834"/>
    </location>
</feature>
<dbReference type="Gene3D" id="1.20.58.900">
    <property type="match status" value="1"/>
</dbReference>
<reference evidence="3" key="1">
    <citation type="submission" date="2021-02" db="EMBL/GenBank/DDBJ databases">
        <title>Comparative genomics reveals that relaxation of natural selection precedes convergent phenotypic evolution of cavefish.</title>
        <authorList>
            <person name="Peng Z."/>
        </authorList>
    </citation>
    <scope>NUCLEOTIDE SEQUENCE</scope>
    <source>
        <tissue evidence="3">Muscle</tissue>
    </source>
</reference>
<gene>
    <name evidence="3" type="ORF">IRJ41_006060</name>
</gene>
<dbReference type="InterPro" id="IPR047343">
    <property type="entry name" value="RUSC1_2"/>
</dbReference>
<sequence>MDVSSKPGETLFACHISQVHGQCVEWNLYSSVKTPRRPRSLNLTHSTSLPERENLPRHTLENYSVNHTCKSTETEDKKESSSTLQHFSDLSECTPLTSPERKTQSSHHRVTPRWQNLFIPQSGMNEDDEDEDSDGDNLHKYHEGSSLQLQGFNVAQSINTGSSTECRTERSSLSHKTLNYEINSFSKSNENKEPQKESATGCEDRRDRKGIPISFMDCDEQDWVDEQDYSKHALEEPDNSWAQTDNLLNCESLSQNPTDYITDSSCNSSDGVLVNFSAIYNKTNNAVPATPLNLESPDHQDGSNPMPSWSPCSVDPNSNIYPLDSDGFSSGEISDLAICLQSRAQLAGSTQNYYKLVTCDLSFQSSPNTPWSSLTSFSETHSRGSCSPPSQYFLFGQSEGEENERPKVDQNKHQGDGHTEDMNTRVTRDQFIETKEKMSHVKTHHSAIRLPEHNSCNYIKTPQSQSWTSSQKCCTISKQGVLQNSCPSHLDTNLSSHRSRQHATSFVEIAQCKKGNRDSSIKQSPEGPSGSYFPKLSSFQKENTMSFNPQNNDKITIVSLCTDSNYQSNPEGESALSQDVVRYTKEQRPTSLPIQPFVLQAPSGKQQSKTLGSLLNQYISHKYKKPGPSKATCKTKGHVQLSPVGYYSTIHLETTPSSDTCSTCTSSPVLPSSRPQCTHPCTLLGHIQQNKTPDESESPKACSSQQHPLTGKHQTYSSSFTSTKQDPNCLPEQVSLVQSQTPSVIREELSAVSFQDESYPSQHGSSPAITPVTSIPSLIYLPGNGRRSLSPFEVCTKERLGSNICHFFGSIMPPCAKKERRPGDSFSRMDRPTEESSFSPEDPSEPFSVEALHKKSMLKDLSLAVDHITAHFSSIQEPEEKIRLGNSSLCSSIRQLVFKHLCPAIQNILQDGLKAYKLDLIIGQRRNKLWNVIEATAHPGSSTRIPDSLVSVVKKCADLSNHSTRLYVFIIELLNLRALEFWIRHLYSCADIVGDHYHQWGFISLAQRPMYGPLFQELLLLLQPLSSLPFDLDVPSKTHIQNEQKQDQTATLPHMLLAQSSQMLQMSSIQRNAESDVSRNKVTSGYWLDQTPTSACESTVCYSDCTHKKEDKETRMEKNDIPESTQRSQDDKSLSTLRWARLFGSVGGTTVGPTKAQKNISGSMRRPSEWLKIVASQVDLLAQSVWTGKRSESIKVNHDRDSANTEHILNLY</sequence>
<accession>A0A9W7WAL7</accession>
<feature type="region of interest" description="Disordered" evidence="1">
    <location>
        <begin position="70"/>
        <end position="141"/>
    </location>
</feature>
<dbReference type="AlphaFoldDB" id="A0A9W7WAL7"/>
<feature type="compositionally biased region" description="Polar residues" evidence="1">
    <location>
        <begin position="701"/>
        <end position="726"/>
    </location>
</feature>
<feature type="compositionally biased region" description="Basic and acidic residues" evidence="1">
    <location>
        <begin position="1110"/>
        <end position="1121"/>
    </location>
</feature>
<feature type="region of interest" description="Disordered" evidence="1">
    <location>
        <begin position="400"/>
        <end position="421"/>
    </location>
</feature>
<dbReference type="GO" id="GO:0031410">
    <property type="term" value="C:cytoplasmic vesicle"/>
    <property type="evidence" value="ECO:0007669"/>
    <property type="project" value="TreeGrafter"/>
</dbReference>
<feature type="compositionally biased region" description="Acidic residues" evidence="1">
    <location>
        <begin position="125"/>
        <end position="135"/>
    </location>
</feature>